<dbReference type="GO" id="GO:0003700">
    <property type="term" value="F:DNA-binding transcription factor activity"/>
    <property type="evidence" value="ECO:0007669"/>
    <property type="project" value="InterPro"/>
</dbReference>
<dbReference type="InterPro" id="IPR036390">
    <property type="entry name" value="WH_DNA-bd_sf"/>
</dbReference>
<proteinExistence type="predicted"/>
<dbReference type="RefSeq" id="WP_091133255.1">
    <property type="nucleotide sequence ID" value="NZ_FMVJ01000004.1"/>
</dbReference>
<dbReference type="InterPro" id="IPR036388">
    <property type="entry name" value="WH-like_DNA-bd_sf"/>
</dbReference>
<dbReference type="GO" id="GO:1900376">
    <property type="term" value="P:regulation of secondary metabolite biosynthetic process"/>
    <property type="evidence" value="ECO:0007669"/>
    <property type="project" value="TreeGrafter"/>
</dbReference>
<organism evidence="1 2">
    <name type="scientific">Microvirga guangxiensis</name>
    <dbReference type="NCBI Taxonomy" id="549386"/>
    <lineage>
        <taxon>Bacteria</taxon>
        <taxon>Pseudomonadati</taxon>
        <taxon>Pseudomonadota</taxon>
        <taxon>Alphaproteobacteria</taxon>
        <taxon>Hyphomicrobiales</taxon>
        <taxon>Methylobacteriaceae</taxon>
        <taxon>Microvirga</taxon>
    </lineage>
</organism>
<keyword evidence="2" id="KW-1185">Reference proteome</keyword>
<dbReference type="GO" id="GO:0008270">
    <property type="term" value="F:zinc ion binding"/>
    <property type="evidence" value="ECO:0007669"/>
    <property type="project" value="TreeGrafter"/>
</dbReference>
<dbReference type="SUPFAM" id="SSF46785">
    <property type="entry name" value="Winged helix' DNA-binding domain"/>
    <property type="match status" value="1"/>
</dbReference>
<dbReference type="Proteomes" id="UP000199569">
    <property type="component" value="Unassembled WGS sequence"/>
</dbReference>
<sequence length="152" mass="17117">MSTRALRKEEEDNLLRRADDLCRQNNLRLTPIRERVYRELVQSGGPVGAYDLVDRLSSDKKRLAPVTIYRALDFLRDAGLVHRLATQNSYVVSHGQPEVNAMKIMFVDSKTGETIEVHSTEVADAVRKAAEQAGFKSVSPFMEVEGELTRQA</sequence>
<evidence type="ECO:0000313" key="2">
    <source>
        <dbReference type="Proteomes" id="UP000199569"/>
    </source>
</evidence>
<protein>
    <submittedName>
        <fullName evidence="1">Fur family transcriptional regulator, zinc uptake regulator</fullName>
    </submittedName>
</protein>
<dbReference type="AlphaFoldDB" id="A0A1G5GX84"/>
<dbReference type="InterPro" id="IPR002481">
    <property type="entry name" value="FUR"/>
</dbReference>
<dbReference type="Gene3D" id="1.10.10.10">
    <property type="entry name" value="Winged helix-like DNA-binding domain superfamily/Winged helix DNA-binding domain"/>
    <property type="match status" value="1"/>
</dbReference>
<dbReference type="STRING" id="549386.SAMN02927923_01681"/>
<dbReference type="OrthoDB" id="9801127at2"/>
<dbReference type="GO" id="GO:0000976">
    <property type="term" value="F:transcription cis-regulatory region binding"/>
    <property type="evidence" value="ECO:0007669"/>
    <property type="project" value="TreeGrafter"/>
</dbReference>
<dbReference type="PANTHER" id="PTHR33202:SF6">
    <property type="entry name" value="ZINC UPTAKE REGULATION PROTEIN"/>
    <property type="match status" value="1"/>
</dbReference>
<dbReference type="PANTHER" id="PTHR33202">
    <property type="entry name" value="ZINC UPTAKE REGULATION PROTEIN"/>
    <property type="match status" value="1"/>
</dbReference>
<dbReference type="EMBL" id="FMVJ01000004">
    <property type="protein sequence ID" value="SCY56213.1"/>
    <property type="molecule type" value="Genomic_DNA"/>
</dbReference>
<reference evidence="1 2" key="1">
    <citation type="submission" date="2016-10" db="EMBL/GenBank/DDBJ databases">
        <authorList>
            <person name="de Groot N.N."/>
        </authorList>
    </citation>
    <scope>NUCLEOTIDE SEQUENCE [LARGE SCALE GENOMIC DNA]</scope>
    <source>
        <strain evidence="1 2">CGMCC 1.7666</strain>
    </source>
</reference>
<gene>
    <name evidence="1" type="ORF">SAMN02927923_01681</name>
</gene>
<dbReference type="GO" id="GO:0005829">
    <property type="term" value="C:cytosol"/>
    <property type="evidence" value="ECO:0007669"/>
    <property type="project" value="TreeGrafter"/>
</dbReference>
<dbReference type="GO" id="GO:0045892">
    <property type="term" value="P:negative regulation of DNA-templated transcription"/>
    <property type="evidence" value="ECO:0007669"/>
    <property type="project" value="TreeGrafter"/>
</dbReference>
<name>A0A1G5GX84_9HYPH</name>
<dbReference type="Pfam" id="PF01475">
    <property type="entry name" value="FUR"/>
    <property type="match status" value="1"/>
</dbReference>
<evidence type="ECO:0000313" key="1">
    <source>
        <dbReference type="EMBL" id="SCY56213.1"/>
    </source>
</evidence>
<accession>A0A1G5GX84</accession>